<dbReference type="Proteomes" id="UP000037405">
    <property type="component" value="Unassembled WGS sequence"/>
</dbReference>
<dbReference type="InterPro" id="IPR001387">
    <property type="entry name" value="Cro/C1-type_HTH"/>
</dbReference>
<dbReference type="AlphaFoldDB" id="A0A0M0G211"/>
<comment type="caution">
    <text evidence="2">The sequence shown here is derived from an EMBL/GenBank/DDBJ whole genome shotgun (WGS) entry which is preliminary data.</text>
</comment>
<sequence>MKMEEIGKRISELRCEKNLTQMELAKGICTQASISLIEKGELEPNASTLSQIARKLGVDINYFFEIGSTPRLDYVNEVEKQLRALRIVYKYEEMMDYIKSEEKNPLFYRDPNKMQLLLWHKSIYAFEVEKDHPLAVSHIQSAFHLTKNSKRAFTELEMEMILTLGVFEYREENFQGAIKHFNQVEEALEGSKRIPADKSIYSRLYYHSARAHTRLGNLDHSISLATKGIDWCLEYDQLYLMPVLHYQVAYNYELMNNVEKALEFLDHSIQLFELYPENPGGNFVRDKRVNYIHMLEK</sequence>
<accession>A0A0M0G211</accession>
<dbReference type="InterPro" id="IPR010982">
    <property type="entry name" value="Lambda_DNA-bd_dom_sf"/>
</dbReference>
<dbReference type="PANTHER" id="PTHR37038:SF14">
    <property type="entry name" value="TRANSCRIPTIONAL ACTIVATOR"/>
    <property type="match status" value="1"/>
</dbReference>
<dbReference type="Gene3D" id="1.25.40.10">
    <property type="entry name" value="Tetratricopeptide repeat domain"/>
    <property type="match status" value="1"/>
</dbReference>
<evidence type="ECO:0000259" key="1">
    <source>
        <dbReference type="PROSITE" id="PS50943"/>
    </source>
</evidence>
<name>A0A0M0G211_9BACI</name>
<dbReference type="InterPro" id="IPR011990">
    <property type="entry name" value="TPR-like_helical_dom_sf"/>
</dbReference>
<dbReference type="PROSITE" id="PS50943">
    <property type="entry name" value="HTH_CROC1"/>
    <property type="match status" value="1"/>
</dbReference>
<dbReference type="GO" id="GO:0003677">
    <property type="term" value="F:DNA binding"/>
    <property type="evidence" value="ECO:0007669"/>
    <property type="project" value="InterPro"/>
</dbReference>
<dbReference type="EMBL" id="LGUE01000005">
    <property type="protein sequence ID" value="KON83632.1"/>
    <property type="molecule type" value="Genomic_DNA"/>
</dbReference>
<reference evidence="3" key="1">
    <citation type="submission" date="2015-07" db="EMBL/GenBank/DDBJ databases">
        <title>Fjat-14235 jcm11544.</title>
        <authorList>
            <person name="Liu B."/>
            <person name="Wang J."/>
            <person name="Zhu Y."/>
            <person name="Liu G."/>
            <person name="Chen Q."/>
            <person name="Chen Z."/>
            <person name="Lan J."/>
            <person name="Che J."/>
            <person name="Ge C."/>
            <person name="Shi H."/>
            <person name="Pan Z."/>
            <person name="Liu X."/>
        </authorList>
    </citation>
    <scope>NUCLEOTIDE SEQUENCE [LARGE SCALE GENOMIC DNA]</scope>
    <source>
        <strain evidence="3">JCM 11544</strain>
    </source>
</reference>
<dbReference type="SMART" id="SM00530">
    <property type="entry name" value="HTH_XRE"/>
    <property type="match status" value="1"/>
</dbReference>
<organism evidence="2 3">
    <name type="scientific">Rossellomorea marisflavi</name>
    <dbReference type="NCBI Taxonomy" id="189381"/>
    <lineage>
        <taxon>Bacteria</taxon>
        <taxon>Bacillati</taxon>
        <taxon>Bacillota</taxon>
        <taxon>Bacilli</taxon>
        <taxon>Bacillales</taxon>
        <taxon>Bacillaceae</taxon>
        <taxon>Rossellomorea</taxon>
    </lineage>
</organism>
<dbReference type="OrthoDB" id="1150409at2"/>
<protein>
    <recommendedName>
        <fullName evidence="1">HTH cro/C1-type domain-containing protein</fullName>
    </recommendedName>
</protein>
<evidence type="ECO:0000313" key="2">
    <source>
        <dbReference type="EMBL" id="KON83632.1"/>
    </source>
</evidence>
<evidence type="ECO:0000313" key="3">
    <source>
        <dbReference type="Proteomes" id="UP000037405"/>
    </source>
</evidence>
<dbReference type="STRING" id="189381.GCA_900166615_02008"/>
<gene>
    <name evidence="2" type="ORF">AF331_15750</name>
</gene>
<dbReference type="InterPro" id="IPR053163">
    <property type="entry name" value="HTH-type_regulator_Rgg"/>
</dbReference>
<dbReference type="CDD" id="cd00093">
    <property type="entry name" value="HTH_XRE"/>
    <property type="match status" value="1"/>
</dbReference>
<dbReference type="PANTHER" id="PTHR37038">
    <property type="entry name" value="TRANSCRIPTIONAL REGULATOR-RELATED"/>
    <property type="match status" value="1"/>
</dbReference>
<dbReference type="PATRIC" id="fig|189381.12.peg.4132"/>
<dbReference type="SUPFAM" id="SSF47413">
    <property type="entry name" value="lambda repressor-like DNA-binding domains"/>
    <property type="match status" value="1"/>
</dbReference>
<dbReference type="SUPFAM" id="SSF48452">
    <property type="entry name" value="TPR-like"/>
    <property type="match status" value="1"/>
</dbReference>
<dbReference type="RefSeq" id="WP_053429055.1">
    <property type="nucleotide sequence ID" value="NZ_JAMQJB010000006.1"/>
</dbReference>
<dbReference type="Pfam" id="PF01381">
    <property type="entry name" value="HTH_3"/>
    <property type="match status" value="1"/>
</dbReference>
<proteinExistence type="predicted"/>
<feature type="domain" description="HTH cro/C1-type" evidence="1">
    <location>
        <begin position="10"/>
        <end position="63"/>
    </location>
</feature>
<keyword evidence="3" id="KW-1185">Reference proteome</keyword>